<protein>
    <recommendedName>
        <fullName evidence="5">Lipoprotein</fullName>
    </recommendedName>
</protein>
<dbReference type="OrthoDB" id="1624948at2"/>
<dbReference type="EMBL" id="CP029462">
    <property type="protein sequence ID" value="AXL21922.1"/>
    <property type="molecule type" value="Genomic_DNA"/>
</dbReference>
<feature type="compositionally biased region" description="Polar residues" evidence="1">
    <location>
        <begin position="23"/>
        <end position="37"/>
    </location>
</feature>
<dbReference type="PROSITE" id="PS51257">
    <property type="entry name" value="PROKAR_LIPOPROTEIN"/>
    <property type="match status" value="1"/>
</dbReference>
<evidence type="ECO:0008006" key="5">
    <source>
        <dbReference type="Google" id="ProtNLM"/>
    </source>
</evidence>
<organism evidence="3 4">
    <name type="scientific">Megasphaera stantonii</name>
    <dbReference type="NCBI Taxonomy" id="2144175"/>
    <lineage>
        <taxon>Bacteria</taxon>
        <taxon>Bacillati</taxon>
        <taxon>Bacillota</taxon>
        <taxon>Negativicutes</taxon>
        <taxon>Veillonellales</taxon>
        <taxon>Veillonellaceae</taxon>
        <taxon>Megasphaera</taxon>
    </lineage>
</organism>
<dbReference type="KEGG" id="meg:DKB62_10295"/>
<reference evidence="3 4" key="1">
    <citation type="submission" date="2018-05" db="EMBL/GenBank/DDBJ databases">
        <title>Complete genome sequence of Megasphaera sp. AJH120T, isolated from the ceca of a chicken.</title>
        <authorList>
            <person name="Maki J."/>
            <person name="Looft T."/>
        </authorList>
    </citation>
    <scope>NUCLEOTIDE SEQUENCE [LARGE SCALE GENOMIC DNA]</scope>
    <source>
        <strain evidence="3 4">AJH120</strain>
    </source>
</reference>
<feature type="chain" id="PRO_5016740435" description="Lipoprotein" evidence="2">
    <location>
        <begin position="24"/>
        <end position="176"/>
    </location>
</feature>
<sequence>MKKQLAVVLAILTLFVSAGCSPADTQDANKAQTTQEQQVDKGKAEKATIGEVAGLGDTAQDWEAEFGHPYAQGDTLKVYKGGLYEVVFEKDRAVTITLPAKDGKEPATDTLLPRDGKKQSENSQQTGGMTMIVEKWHSDMLEKAIPDTKGTYTVMKNKNGKEYDSIIVDCTPNLKK</sequence>
<name>A0A346B1C9_9FIRM</name>
<dbReference type="AlphaFoldDB" id="A0A346B1C9"/>
<evidence type="ECO:0000256" key="2">
    <source>
        <dbReference type="SAM" id="SignalP"/>
    </source>
</evidence>
<feature type="region of interest" description="Disordered" evidence="1">
    <location>
        <begin position="23"/>
        <end position="44"/>
    </location>
</feature>
<keyword evidence="2" id="KW-0732">Signal</keyword>
<dbReference type="Proteomes" id="UP000254337">
    <property type="component" value="Chromosome"/>
</dbReference>
<dbReference type="RefSeq" id="WP_107196371.1">
    <property type="nucleotide sequence ID" value="NZ_CP029462.1"/>
</dbReference>
<evidence type="ECO:0000313" key="3">
    <source>
        <dbReference type="EMBL" id="AXL21922.1"/>
    </source>
</evidence>
<feature type="compositionally biased region" description="Basic and acidic residues" evidence="1">
    <location>
        <begin position="101"/>
        <end position="120"/>
    </location>
</feature>
<accession>A0A346B1C9</accession>
<feature type="region of interest" description="Disordered" evidence="1">
    <location>
        <begin position="101"/>
        <end position="127"/>
    </location>
</feature>
<evidence type="ECO:0000256" key="1">
    <source>
        <dbReference type="SAM" id="MobiDB-lite"/>
    </source>
</evidence>
<proteinExistence type="predicted"/>
<gene>
    <name evidence="3" type="ORF">DKB62_10295</name>
</gene>
<feature type="signal peptide" evidence="2">
    <location>
        <begin position="1"/>
        <end position="23"/>
    </location>
</feature>
<evidence type="ECO:0000313" key="4">
    <source>
        <dbReference type="Proteomes" id="UP000254337"/>
    </source>
</evidence>
<keyword evidence="4" id="KW-1185">Reference proteome</keyword>